<protein>
    <recommendedName>
        <fullName evidence="2">PE domain-containing protein</fullName>
    </recommendedName>
</protein>
<dbReference type="RefSeq" id="WP_065160731.1">
    <property type="nucleotide sequence ID" value="NZ_LZLQ01000136.1"/>
</dbReference>
<evidence type="ECO:0000313" key="4">
    <source>
        <dbReference type="Proteomes" id="UP000093629"/>
    </source>
</evidence>
<name>A0A1A3MQE8_MYCAS</name>
<feature type="domain" description="PE" evidence="2">
    <location>
        <begin position="4"/>
        <end position="94"/>
    </location>
</feature>
<keyword evidence="4" id="KW-1185">Reference proteome</keyword>
<dbReference type="InterPro" id="IPR000084">
    <property type="entry name" value="PE-PGRS_N"/>
</dbReference>
<accession>A0A1A3MQE8</accession>
<comment type="caution">
    <text evidence="3">The sequence shown here is derived from an EMBL/GenBank/DDBJ whole genome shotgun (WGS) entry which is preliminary data.</text>
</comment>
<reference evidence="3 4" key="1">
    <citation type="submission" date="2016-06" db="EMBL/GenBank/DDBJ databases">
        <authorList>
            <person name="Kjaerup R.B."/>
            <person name="Dalgaard T.S."/>
            <person name="Juul-Madsen H.R."/>
        </authorList>
    </citation>
    <scope>NUCLEOTIDE SEQUENCE [LARGE SCALE GENOMIC DNA]</scope>
    <source>
        <strain evidence="3 4">1245139.5</strain>
    </source>
</reference>
<evidence type="ECO:0000256" key="1">
    <source>
        <dbReference type="SAM" id="MobiDB-lite"/>
    </source>
</evidence>
<proteinExistence type="predicted"/>
<dbReference type="Pfam" id="PF00934">
    <property type="entry name" value="PE"/>
    <property type="match status" value="1"/>
</dbReference>
<dbReference type="InterPro" id="IPR038332">
    <property type="entry name" value="PPE_sf"/>
</dbReference>
<dbReference type="OrthoDB" id="4753186at2"/>
<dbReference type="SUPFAM" id="SSF140459">
    <property type="entry name" value="PE/PPE dimer-like"/>
    <property type="match status" value="1"/>
</dbReference>
<organism evidence="3 4">
    <name type="scientific">Mycobacterium asiaticum</name>
    <dbReference type="NCBI Taxonomy" id="1790"/>
    <lineage>
        <taxon>Bacteria</taxon>
        <taxon>Bacillati</taxon>
        <taxon>Actinomycetota</taxon>
        <taxon>Actinomycetes</taxon>
        <taxon>Mycobacteriales</taxon>
        <taxon>Mycobacteriaceae</taxon>
        <taxon>Mycobacterium</taxon>
    </lineage>
</organism>
<dbReference type="EMBL" id="LZLQ01000136">
    <property type="protein sequence ID" value="OBK11741.1"/>
    <property type="molecule type" value="Genomic_DNA"/>
</dbReference>
<evidence type="ECO:0000259" key="2">
    <source>
        <dbReference type="Pfam" id="PF00934"/>
    </source>
</evidence>
<dbReference type="Proteomes" id="UP000093629">
    <property type="component" value="Unassembled WGS sequence"/>
</dbReference>
<sequence>MSWVNAAPEYVASAATDLAGIASTLSSANAAAAFPTSGVIAAGADDVSAAIAALFGAHAQAYQMISSQAALFHQQFVQLMTSGANLYDAAEASNSTPMGDAAAAINAPAGALPGFAVGAAAAGASTPGASGGEQVLARTAGGTLVQIGTNGGAAAGLAAPPAGGSGGVVTAGGGSAGAAALLPGLRYAGVGAGGDAPVATALPGALVAGPVDGSGESAGNLGGISPLVIGQGAANGLSSSAAPAAAVASPSSAGNSQAENGSGISVPSGWLQGDAGLNVVGDAAPTAPGEFARGEGSFYASPGQGGFLGGSDQLGAGMGAPAEGA</sequence>
<gene>
    <name evidence="3" type="ORF">A5636_13450</name>
</gene>
<dbReference type="AlphaFoldDB" id="A0A1A3MQE8"/>
<feature type="region of interest" description="Disordered" evidence="1">
    <location>
        <begin position="248"/>
        <end position="267"/>
    </location>
</feature>
<evidence type="ECO:0000313" key="3">
    <source>
        <dbReference type="EMBL" id="OBK11741.1"/>
    </source>
</evidence>
<dbReference type="Gene3D" id="1.10.287.850">
    <property type="entry name" value="HP0062-like domain"/>
    <property type="match status" value="1"/>
</dbReference>